<keyword evidence="3" id="KW-1185">Reference proteome</keyword>
<dbReference type="AlphaFoldDB" id="A0A9N9F931"/>
<proteinExistence type="predicted"/>
<comment type="caution">
    <text evidence="2">The sequence shown here is derived from an EMBL/GenBank/DDBJ whole genome shotgun (WGS) entry which is preliminary data.</text>
</comment>
<protein>
    <submittedName>
        <fullName evidence="2">9781_t:CDS:1</fullName>
    </submittedName>
</protein>
<sequence length="278" mass="32881">MLSINPTYFYEISVTINNVELLSKEIFGNFMEIDLLDGLKEIHYYLAKLGVSIKEVLFFASNILSYFSKNHNEFVKGRKNDLDSRGKINNLADPHLNYIGESIEKCKIFADLFSEFYKFRNSAIAKLEESLQNIENKTEKNIYEQTLEKKNEVDEWVQKSKGRLRLITNYKRKADEGNTSLKELNEKGYKNLIMDRLIVELECIKNRLEILKSKEVSDFWKRIIDEFQINRELMKENLNHGELYVKEYAIDHTIDHWSKIGYIIDTFCQNWGFKVVEL</sequence>
<organism evidence="2 3">
    <name type="scientific">Acaulospora morrowiae</name>
    <dbReference type="NCBI Taxonomy" id="94023"/>
    <lineage>
        <taxon>Eukaryota</taxon>
        <taxon>Fungi</taxon>
        <taxon>Fungi incertae sedis</taxon>
        <taxon>Mucoromycota</taxon>
        <taxon>Glomeromycotina</taxon>
        <taxon>Glomeromycetes</taxon>
        <taxon>Diversisporales</taxon>
        <taxon>Acaulosporaceae</taxon>
        <taxon>Acaulospora</taxon>
    </lineage>
</organism>
<evidence type="ECO:0000313" key="2">
    <source>
        <dbReference type="EMBL" id="CAG8517864.1"/>
    </source>
</evidence>
<name>A0A9N9F931_9GLOM</name>
<feature type="coiled-coil region" evidence="1">
    <location>
        <begin position="167"/>
        <end position="214"/>
    </location>
</feature>
<gene>
    <name evidence="2" type="ORF">AMORRO_LOCUS4054</name>
</gene>
<dbReference type="Proteomes" id="UP000789342">
    <property type="component" value="Unassembled WGS sequence"/>
</dbReference>
<evidence type="ECO:0000313" key="3">
    <source>
        <dbReference type="Proteomes" id="UP000789342"/>
    </source>
</evidence>
<dbReference type="EMBL" id="CAJVPV010002117">
    <property type="protein sequence ID" value="CAG8517864.1"/>
    <property type="molecule type" value="Genomic_DNA"/>
</dbReference>
<evidence type="ECO:0000256" key="1">
    <source>
        <dbReference type="SAM" id="Coils"/>
    </source>
</evidence>
<keyword evidence="1" id="KW-0175">Coiled coil</keyword>
<reference evidence="2" key="1">
    <citation type="submission" date="2021-06" db="EMBL/GenBank/DDBJ databases">
        <authorList>
            <person name="Kallberg Y."/>
            <person name="Tangrot J."/>
            <person name="Rosling A."/>
        </authorList>
    </citation>
    <scope>NUCLEOTIDE SEQUENCE</scope>
    <source>
        <strain evidence="2">CL551</strain>
    </source>
</reference>
<accession>A0A9N9F931</accession>